<dbReference type="NCBIfam" id="TIGR02608">
    <property type="entry name" value="delta_60_rpt"/>
    <property type="match status" value="7"/>
</dbReference>
<dbReference type="Gene3D" id="2.150.10.10">
    <property type="entry name" value="Serralysin-like metalloprotease, C-terminal"/>
    <property type="match status" value="3"/>
</dbReference>
<dbReference type="Gene3D" id="2.80.10.50">
    <property type="match status" value="3"/>
</dbReference>
<dbReference type="Gene3D" id="2.60.40.2810">
    <property type="match status" value="1"/>
</dbReference>
<dbReference type="NCBIfam" id="NF012211">
    <property type="entry name" value="tand_rpt_95"/>
    <property type="match status" value="5"/>
</dbReference>
<dbReference type="NCBIfam" id="TIGR01965">
    <property type="entry name" value="VCBS_repeat"/>
    <property type="match status" value="1"/>
</dbReference>
<dbReference type="Pfam" id="PF00353">
    <property type="entry name" value="HemolysinCabind"/>
    <property type="match status" value="5"/>
</dbReference>
<dbReference type="PANTHER" id="PTHR46580:SF2">
    <property type="entry name" value="MAM DOMAIN-CONTAINING PROTEIN"/>
    <property type="match status" value="1"/>
</dbReference>
<feature type="domain" description="Cadherin-like" evidence="2">
    <location>
        <begin position="1333"/>
        <end position="1425"/>
    </location>
</feature>
<dbReference type="Proteomes" id="UP001597176">
    <property type="component" value="Unassembled WGS sequence"/>
</dbReference>
<dbReference type="Pfam" id="PF13517">
    <property type="entry name" value="FG-GAP_3"/>
    <property type="match status" value="3"/>
</dbReference>
<proteinExistence type="predicted"/>
<comment type="caution">
    <text evidence="3">The sequence shown here is derived from an EMBL/GenBank/DDBJ whole genome shotgun (WGS) entry which is preliminary data.</text>
</comment>
<dbReference type="Pfam" id="PF17963">
    <property type="entry name" value="Big_9"/>
    <property type="match status" value="1"/>
</dbReference>
<dbReference type="SUPFAM" id="SSF51120">
    <property type="entry name" value="beta-Roll"/>
    <property type="match status" value="3"/>
</dbReference>
<keyword evidence="4" id="KW-1185">Reference proteome</keyword>
<dbReference type="SUPFAM" id="SSF69318">
    <property type="entry name" value="Integrin alpha N-terminal domain"/>
    <property type="match status" value="1"/>
</dbReference>
<dbReference type="InterPro" id="IPR010221">
    <property type="entry name" value="VCBS_dom"/>
</dbReference>
<dbReference type="Pfam" id="PF17164">
    <property type="entry name" value="DUF5122"/>
    <property type="match status" value="7"/>
</dbReference>
<dbReference type="PANTHER" id="PTHR46580">
    <property type="entry name" value="SENSOR KINASE-RELATED"/>
    <property type="match status" value="1"/>
</dbReference>
<evidence type="ECO:0000256" key="1">
    <source>
        <dbReference type="ARBA" id="ARBA00022729"/>
    </source>
</evidence>
<dbReference type="Pfam" id="PF17892">
    <property type="entry name" value="Cadherin_5"/>
    <property type="match status" value="5"/>
</dbReference>
<dbReference type="Gene3D" id="2.60.40.3440">
    <property type="match status" value="2"/>
</dbReference>
<dbReference type="InterPro" id="IPR041690">
    <property type="entry name" value="Cadherin_5"/>
</dbReference>
<dbReference type="InterPro" id="IPR011049">
    <property type="entry name" value="Serralysin-like_metalloprot_C"/>
</dbReference>
<dbReference type="RefSeq" id="WP_379041080.1">
    <property type="nucleotide sequence ID" value="NZ_JBHTND010000058.1"/>
</dbReference>
<dbReference type="InterPro" id="IPR028994">
    <property type="entry name" value="Integrin_alpha_N"/>
</dbReference>
<evidence type="ECO:0000313" key="3">
    <source>
        <dbReference type="EMBL" id="MFD1304150.1"/>
    </source>
</evidence>
<reference evidence="4" key="1">
    <citation type="journal article" date="2019" name="Int. J. Syst. Evol. Microbiol.">
        <title>The Global Catalogue of Microorganisms (GCM) 10K type strain sequencing project: providing services to taxonomists for standard genome sequencing and annotation.</title>
        <authorList>
            <consortium name="The Broad Institute Genomics Platform"/>
            <consortium name="The Broad Institute Genome Sequencing Center for Infectious Disease"/>
            <person name="Wu L."/>
            <person name="Ma J."/>
        </authorList>
    </citation>
    <scope>NUCLEOTIDE SEQUENCE [LARGE SCALE GENOMIC DNA]</scope>
    <source>
        <strain evidence="4">CCUG 56108</strain>
    </source>
</reference>
<feature type="domain" description="Cadherin-like" evidence="2">
    <location>
        <begin position="1238"/>
        <end position="1330"/>
    </location>
</feature>
<protein>
    <submittedName>
        <fullName evidence="3">Cadherin-like domain-containing protein</fullName>
    </submittedName>
</protein>
<keyword evidence="1" id="KW-0732">Signal</keyword>
<dbReference type="EMBL" id="JBHTND010000058">
    <property type="protein sequence ID" value="MFD1304150.1"/>
    <property type="molecule type" value="Genomic_DNA"/>
</dbReference>
<evidence type="ECO:0000259" key="2">
    <source>
        <dbReference type="Pfam" id="PF17892"/>
    </source>
</evidence>
<dbReference type="InterPro" id="IPR001343">
    <property type="entry name" value="Hemolysn_Ca-bd"/>
</dbReference>
<feature type="domain" description="Cadherin-like" evidence="2">
    <location>
        <begin position="6"/>
        <end position="93"/>
    </location>
</feature>
<dbReference type="Gene3D" id="2.30.30.100">
    <property type="match status" value="6"/>
</dbReference>
<dbReference type="InterPro" id="IPR013431">
    <property type="entry name" value="Delta_60_rpt"/>
</dbReference>
<organism evidence="3 4">
    <name type="scientific">Methylobacterium marchantiae</name>
    <dbReference type="NCBI Taxonomy" id="600331"/>
    <lineage>
        <taxon>Bacteria</taxon>
        <taxon>Pseudomonadati</taxon>
        <taxon>Pseudomonadota</taxon>
        <taxon>Alphaproteobacteria</taxon>
        <taxon>Hyphomicrobiales</taxon>
        <taxon>Methylobacteriaceae</taxon>
        <taxon>Methylobacterium</taxon>
    </lineage>
</organism>
<evidence type="ECO:0000313" key="4">
    <source>
        <dbReference type="Proteomes" id="UP001597176"/>
    </source>
</evidence>
<feature type="domain" description="Cadherin-like" evidence="2">
    <location>
        <begin position="1429"/>
        <end position="1520"/>
    </location>
</feature>
<sequence length="2201" mass="219611">MAVYDPTMVSNDLVSGTEDTAYTVTKAQLLAGWSDPDGKELSVTGLMSSSGTVVANPDGSYTITPAANASGPVTLSYGVSDGLNTAQATRGFTLAAVNDAPELSGTQATLAVGMEDTVYTGQLSDLLVGFTDFDGETLSVSGLSADHGTVTINGGTFTLTPAQDHNGPVTLSYTVGDGTASTPASRTLTLTAVDDAPSFNAIGTGTGVVLTPVGTGGAVGQSVTVQADGKILVAGTDSASGSGSGADFTVVRYNIDGSLDTAFGTGGKVLTPVGPGASNDLSYSVTVQADGKIVVAGYSVGNGSSADFAVVRYNADGSLDTSFGPGKTGTIATPVGTGASNDYAYSATVQADGKILVAGNGIGARDNDFGVVRYNSDGSLDTTFGTGGKVLTPVGADSLLDAAYSITVQADGKIVAAGTAGDSRGNVFAVVRYNADGSLDTGFNGTGKVVSAIGGTAQSVTVQADGKIVVAGTSVGSGFARDFAVVRYTVDGSLDTTFGPDGTGTILTPVGAGASQDFGYSVTVQADGKIVVVGSGQGADGSSDFALVRYTADGRLDTGFGPNGTGKVLTPVGVGASYDEGRSVTVQADGKIVVVGQATGNRGQDFAVVRYNADGSRDTTFNAPSTLGGTAAYTENGAAVRLDTDVALSDVELDALNGGLGDYAGASLTLARQGGASAQDAFGFQPTGFTVSGHSLLDAHGNTFASFTNANGTLVVSFTGTGVATSALADAVARAVTYANTSDTPPASVALGWTFSEGGAGAQTVTGLTTIAVTPLIDVTAITATASRAGTLSAGDTVTFTLTTELLLTATGTPRLTLSNGASARFSGLDAASKATFTYTVATGQDTTDLTVIGVNLDDGSLNGPAKLGFAPATSVPIGSISFSVAPADLDGDGDLDLVASNFSSNTVSVCLGDGKGGFSGTTEVPVGSNPIGVALADINGDSNLDILVANYSSGSVSVRLGDGKGGFNGGTELPVGSRPYDVTLADVNGDGRLDLVASNSGSNSVSVRLGDGTGKFSGTADVPVGSTPFDVALADVNGDGKLDLVAANAGGNSVSVRLGDGKGGFNGTTEVPVSVGGTPYGVALADVDGDGDLDLVAANYNTNSVSVRLGDSKGGFNGTTEVPVGFSPTSVALADINGDSHLDILTANYGSSSVSVRLGDGKGGFNGTTELPVGSQVWGMTLADVNGDGRPDILTANNGASSVSVVLNKPVAGIGFDPTSVSGATPGATTNVAIDATAPVLTDPRASLTDGTEDTAYTVTNAQLLDGWSDAGSAILSVSGLTASSGTVTDNLDGTYTITPAADANGPVTLSYGVSDGLNTAQATRDFTLDAVNDAPDLSGTQATLAAGMEDTVYTGQLSDLLAGFTDIDGDTLSVTDLSADHGTVTIRGGTFTLTPDKDYAGPVTLSYSVSDGLKTAQATSNFALAAVNDAPELSGTQVTLAAGTEDTLYTGQLSDLLAGFTDIEGDTLAVTGLSADHGTVTIRGGTFTLTPDKDYAGPVTLRYGVSDGTAVTSTSRTLTLAAVNDAPVGTDDAIALVQRSSVAGDVLGNDLNPDGGTLSVISIRAVTSGATTTAVDGATVIAGRYGTFILQADGRYTYDADVEGRIAVGSSAVDDFLYTLTDGQGVDRSAHLRVTVTGSGQGDAGDNIFLLTGPGTSASGYDGADSYYVDNVHDRVVEAAGAGSDTVLTSVSYTLAAGQEIETLRTTNDTGTAAINLTGNEIANTLVGNAGANTLNGGAGADQLYGRDGDDIYVVDNIGDRVFEAARGGADTVVTSLTYALLAGQEIETLRTVNEVGTEVIDLSGNEFVNKLVGNAGANTLNGGAGADLLYGRGGDDSYIVDNVGDRVIEATNGGSDRVLTSVSYALLPGQEIETLRTTNDGGTQAIDLTGNDLVNKLVGNDGANVLDGGAGADTLYGRGGNDSYIIDHAGDRVVEAVDGGIDTVLTSVSYALLPGQEIETLRTTNNAGTAAINLTGNNFVNKLVGNDGANVLNGGGGADQLYGRAGADTYIVDNAGDRVFEAAGDGADTVQTSVSYMLTAGQEIETLRTVSEAGIQTIDLTGNELANRLVGNAGANILDGGAGADFLYGRGGSDTFVFSSALGPNNVDRLADFSAADDTIQLARAVFNGLAAEQLGEAAFKDLGNLGAVVDANDRILYNHNTGALSYDADGSGAASTAIQFAVISTKETLTHLDFLVA</sequence>
<accession>A0ABW3X5R1</accession>
<dbReference type="InterPro" id="IPR013517">
    <property type="entry name" value="FG-GAP"/>
</dbReference>
<dbReference type="PRINTS" id="PR00313">
    <property type="entry name" value="CABNDNGRPT"/>
</dbReference>
<gene>
    <name evidence="3" type="ORF">ACFQ4G_21565</name>
</gene>
<dbReference type="SUPFAM" id="SSF63829">
    <property type="entry name" value="Calcium-dependent phosphotriesterase"/>
    <property type="match status" value="1"/>
</dbReference>
<feature type="domain" description="Cadherin-like" evidence="2">
    <location>
        <begin position="97"/>
        <end position="190"/>
    </location>
</feature>
<name>A0ABW3X5R1_9HYPH</name>